<dbReference type="Pfam" id="PF18029">
    <property type="entry name" value="Glyoxalase_6"/>
    <property type="match status" value="1"/>
</dbReference>
<dbReference type="PANTHER" id="PTHR35908">
    <property type="entry name" value="HYPOTHETICAL FUSION PROTEIN"/>
    <property type="match status" value="1"/>
</dbReference>
<comment type="caution">
    <text evidence="2">The sequence shown here is derived from an EMBL/GenBank/DDBJ whole genome shotgun (WGS) entry which is preliminary data.</text>
</comment>
<evidence type="ECO:0000313" key="2">
    <source>
        <dbReference type="EMBL" id="MFC3509808.1"/>
    </source>
</evidence>
<feature type="domain" description="Glyoxalase-like" evidence="1">
    <location>
        <begin position="8"/>
        <end position="115"/>
    </location>
</feature>
<reference evidence="3" key="1">
    <citation type="journal article" date="2019" name="Int. J. Syst. Evol. Microbiol.">
        <title>The Global Catalogue of Microorganisms (GCM) 10K type strain sequencing project: providing services to taxonomists for standard genome sequencing and annotation.</title>
        <authorList>
            <consortium name="The Broad Institute Genomics Platform"/>
            <consortium name="The Broad Institute Genome Sequencing Center for Infectious Disease"/>
            <person name="Wu L."/>
            <person name="Ma J."/>
        </authorList>
    </citation>
    <scope>NUCLEOTIDE SEQUENCE [LARGE SCALE GENOMIC DNA]</scope>
    <source>
        <strain evidence="3">CGMCC 4.7682</strain>
    </source>
</reference>
<evidence type="ECO:0000259" key="1">
    <source>
        <dbReference type="Pfam" id="PF18029"/>
    </source>
</evidence>
<keyword evidence="3" id="KW-1185">Reference proteome</keyword>
<accession>A0ABV7Q956</accession>
<name>A0ABV7Q956_9PSEU</name>
<protein>
    <submittedName>
        <fullName evidence="2">VOC family protein</fullName>
    </submittedName>
</protein>
<organism evidence="2 3">
    <name type="scientific">Amycolatopsis halotolerans</name>
    <dbReference type="NCBI Taxonomy" id="330083"/>
    <lineage>
        <taxon>Bacteria</taxon>
        <taxon>Bacillati</taxon>
        <taxon>Actinomycetota</taxon>
        <taxon>Actinomycetes</taxon>
        <taxon>Pseudonocardiales</taxon>
        <taxon>Pseudonocardiaceae</taxon>
        <taxon>Amycolatopsis</taxon>
    </lineage>
</organism>
<dbReference type="CDD" id="cd06587">
    <property type="entry name" value="VOC"/>
    <property type="match status" value="1"/>
</dbReference>
<dbReference type="EMBL" id="JBHRWI010000007">
    <property type="protein sequence ID" value="MFC3509808.1"/>
    <property type="molecule type" value="Genomic_DNA"/>
</dbReference>
<dbReference type="InterPro" id="IPR029068">
    <property type="entry name" value="Glyas_Bleomycin-R_OHBP_Dase"/>
</dbReference>
<dbReference type="SUPFAM" id="SSF54593">
    <property type="entry name" value="Glyoxalase/Bleomycin resistance protein/Dihydroxybiphenyl dioxygenase"/>
    <property type="match status" value="1"/>
</dbReference>
<dbReference type="InterPro" id="IPR041581">
    <property type="entry name" value="Glyoxalase_6"/>
</dbReference>
<dbReference type="RefSeq" id="WP_377870444.1">
    <property type="nucleotide sequence ID" value="NZ_JBHMAY010000022.1"/>
</dbReference>
<dbReference type="Proteomes" id="UP001595764">
    <property type="component" value="Unassembled WGS sequence"/>
</dbReference>
<evidence type="ECO:0000313" key="3">
    <source>
        <dbReference type="Proteomes" id="UP001595764"/>
    </source>
</evidence>
<sequence>MIGHWLALVVDCPEPRKLAAFYEALLGMHRVEDEEAWVSIGAASGGEPRIGFQQVSDYRPPVWPDPRDPQQMHLDVEVADLDEAEHRVLALGARLVDSAPLFRVYTDPAGHPFCLALPQQGEHYRTGS</sequence>
<proteinExistence type="predicted"/>
<gene>
    <name evidence="2" type="ORF">ACFORO_06505</name>
</gene>
<dbReference type="Gene3D" id="3.10.180.10">
    <property type="entry name" value="2,3-Dihydroxybiphenyl 1,2-Dioxygenase, domain 1"/>
    <property type="match status" value="1"/>
</dbReference>
<dbReference type="PANTHER" id="PTHR35908:SF1">
    <property type="entry name" value="CONSERVED PROTEIN"/>
    <property type="match status" value="1"/>
</dbReference>